<evidence type="ECO:0000256" key="2">
    <source>
        <dbReference type="ARBA" id="ARBA00005811"/>
    </source>
</evidence>
<keyword evidence="4 7" id="KW-0812">Transmembrane</keyword>
<dbReference type="Pfam" id="PF02472">
    <property type="entry name" value="ExbD"/>
    <property type="match status" value="1"/>
</dbReference>
<protein>
    <submittedName>
        <fullName evidence="9">Biopolymer transport protein ExbD/TolR</fullName>
    </submittedName>
</protein>
<accession>A0A518GX32</accession>
<proteinExistence type="inferred from homology"/>
<keyword evidence="5" id="KW-1133">Transmembrane helix</keyword>
<organism evidence="9 10">
    <name type="scientific">Tautonia plasticadhaerens</name>
    <dbReference type="NCBI Taxonomy" id="2527974"/>
    <lineage>
        <taxon>Bacteria</taxon>
        <taxon>Pseudomonadati</taxon>
        <taxon>Planctomycetota</taxon>
        <taxon>Planctomycetia</taxon>
        <taxon>Isosphaerales</taxon>
        <taxon>Isosphaeraceae</taxon>
        <taxon>Tautonia</taxon>
    </lineage>
</organism>
<evidence type="ECO:0000313" key="10">
    <source>
        <dbReference type="Proteomes" id="UP000317835"/>
    </source>
</evidence>
<keyword evidence="7" id="KW-0813">Transport</keyword>
<dbReference type="AlphaFoldDB" id="A0A518GX32"/>
<name>A0A518GX32_9BACT</name>
<dbReference type="KEGG" id="tpla:ElP_09980"/>
<evidence type="ECO:0000256" key="8">
    <source>
        <dbReference type="SAM" id="MobiDB-lite"/>
    </source>
</evidence>
<keyword evidence="6" id="KW-0472">Membrane</keyword>
<evidence type="ECO:0000256" key="7">
    <source>
        <dbReference type="RuleBase" id="RU003879"/>
    </source>
</evidence>
<dbReference type="Proteomes" id="UP000317835">
    <property type="component" value="Chromosome"/>
</dbReference>
<evidence type="ECO:0000256" key="4">
    <source>
        <dbReference type="ARBA" id="ARBA00022692"/>
    </source>
</evidence>
<dbReference type="InterPro" id="IPR003400">
    <property type="entry name" value="ExbD"/>
</dbReference>
<sequence>MPRRRQATEVEVPLTPMLDVAFQLLTFFILTFKPAPLELQFDLNLLPTTPQAQPEPEPPPEDSPSDEPPAIRSFQVTLLSNRTGELTGIELEELRFEDLPALEARLEALLADPDYGFDEALIRAHEDLHWEHLVEVLNLFADLGLSKVNFTQMR</sequence>
<dbReference type="GO" id="GO:0005886">
    <property type="term" value="C:plasma membrane"/>
    <property type="evidence" value="ECO:0007669"/>
    <property type="project" value="UniProtKB-SubCell"/>
</dbReference>
<gene>
    <name evidence="9" type="ORF">ElP_09980</name>
</gene>
<dbReference type="EMBL" id="CP036426">
    <property type="protein sequence ID" value="QDV33156.1"/>
    <property type="molecule type" value="Genomic_DNA"/>
</dbReference>
<keyword evidence="10" id="KW-1185">Reference proteome</keyword>
<reference evidence="9 10" key="1">
    <citation type="submission" date="2019-02" db="EMBL/GenBank/DDBJ databases">
        <title>Deep-cultivation of Planctomycetes and their phenomic and genomic characterization uncovers novel biology.</title>
        <authorList>
            <person name="Wiegand S."/>
            <person name="Jogler M."/>
            <person name="Boedeker C."/>
            <person name="Pinto D."/>
            <person name="Vollmers J."/>
            <person name="Rivas-Marin E."/>
            <person name="Kohn T."/>
            <person name="Peeters S.H."/>
            <person name="Heuer A."/>
            <person name="Rast P."/>
            <person name="Oberbeckmann S."/>
            <person name="Bunk B."/>
            <person name="Jeske O."/>
            <person name="Meyerdierks A."/>
            <person name="Storesund J.E."/>
            <person name="Kallscheuer N."/>
            <person name="Luecker S."/>
            <person name="Lage O.M."/>
            <person name="Pohl T."/>
            <person name="Merkel B.J."/>
            <person name="Hornburger P."/>
            <person name="Mueller R.-W."/>
            <person name="Bruemmer F."/>
            <person name="Labrenz M."/>
            <person name="Spormann A.M."/>
            <person name="Op den Camp H."/>
            <person name="Overmann J."/>
            <person name="Amann R."/>
            <person name="Jetten M.S.M."/>
            <person name="Mascher T."/>
            <person name="Medema M.H."/>
            <person name="Devos D.P."/>
            <person name="Kaster A.-K."/>
            <person name="Ovreas L."/>
            <person name="Rohde M."/>
            <person name="Galperin M.Y."/>
            <person name="Jogler C."/>
        </authorList>
    </citation>
    <scope>NUCLEOTIDE SEQUENCE [LARGE SCALE GENOMIC DNA]</scope>
    <source>
        <strain evidence="9 10">ElP</strain>
    </source>
</reference>
<dbReference type="PANTHER" id="PTHR30558:SF3">
    <property type="entry name" value="BIOPOLYMER TRANSPORT PROTEIN EXBD-RELATED"/>
    <property type="match status" value="1"/>
</dbReference>
<evidence type="ECO:0000256" key="6">
    <source>
        <dbReference type="ARBA" id="ARBA00023136"/>
    </source>
</evidence>
<feature type="region of interest" description="Disordered" evidence="8">
    <location>
        <begin position="47"/>
        <end position="70"/>
    </location>
</feature>
<comment type="similarity">
    <text evidence="2 7">Belongs to the ExbD/TolR family.</text>
</comment>
<evidence type="ECO:0000256" key="5">
    <source>
        <dbReference type="ARBA" id="ARBA00022989"/>
    </source>
</evidence>
<dbReference type="PANTHER" id="PTHR30558">
    <property type="entry name" value="EXBD MEMBRANE COMPONENT OF PMF-DRIVEN MACROMOLECULE IMPORT SYSTEM"/>
    <property type="match status" value="1"/>
</dbReference>
<dbReference type="GO" id="GO:0022857">
    <property type="term" value="F:transmembrane transporter activity"/>
    <property type="evidence" value="ECO:0007669"/>
    <property type="project" value="InterPro"/>
</dbReference>
<evidence type="ECO:0000256" key="3">
    <source>
        <dbReference type="ARBA" id="ARBA00022475"/>
    </source>
</evidence>
<dbReference type="RefSeq" id="WP_145267562.1">
    <property type="nucleotide sequence ID" value="NZ_CP036426.1"/>
</dbReference>
<dbReference type="GO" id="GO:0015031">
    <property type="term" value="P:protein transport"/>
    <property type="evidence" value="ECO:0007669"/>
    <property type="project" value="UniProtKB-KW"/>
</dbReference>
<evidence type="ECO:0000256" key="1">
    <source>
        <dbReference type="ARBA" id="ARBA00004162"/>
    </source>
</evidence>
<comment type="subcellular location">
    <subcellularLocation>
        <location evidence="1">Cell membrane</location>
        <topology evidence="1">Single-pass membrane protein</topology>
    </subcellularLocation>
    <subcellularLocation>
        <location evidence="7">Cell membrane</location>
        <topology evidence="7">Single-pass type II membrane protein</topology>
    </subcellularLocation>
</comment>
<dbReference type="OrthoDB" id="9789920at2"/>
<keyword evidence="7" id="KW-0653">Protein transport</keyword>
<keyword evidence="3" id="KW-1003">Cell membrane</keyword>
<evidence type="ECO:0000313" key="9">
    <source>
        <dbReference type="EMBL" id="QDV33156.1"/>
    </source>
</evidence>